<keyword evidence="2" id="KW-1185">Reference proteome</keyword>
<accession>A0A9J6ZTC0</accession>
<reference evidence="1" key="2">
    <citation type="submission" date="2022-06" db="EMBL/GenBank/DDBJ databases">
        <title>Xiashengella guii gen. nov. sp. nov., a bacterium isolated form anaerobic digestion tank.</title>
        <authorList>
            <person name="Huang H."/>
        </authorList>
    </citation>
    <scope>NUCLEOTIDE SEQUENCE</scope>
    <source>
        <strain evidence="1">Ai-910</strain>
    </source>
</reference>
<proteinExistence type="predicted"/>
<dbReference type="EMBL" id="CP098400">
    <property type="protein sequence ID" value="URW80841.1"/>
    <property type="molecule type" value="Genomic_DNA"/>
</dbReference>
<protein>
    <submittedName>
        <fullName evidence="1">WbqC family protein</fullName>
    </submittedName>
</protein>
<name>A0A9J6ZTC0_9BACT</name>
<gene>
    <name evidence="1" type="ORF">M9189_05690</name>
</gene>
<dbReference type="InterPro" id="IPR014985">
    <property type="entry name" value="WbqC"/>
</dbReference>
<organism evidence="1 2">
    <name type="scientific">Xiashengella succiniciproducens</name>
    <dbReference type="NCBI Taxonomy" id="2949635"/>
    <lineage>
        <taxon>Bacteria</taxon>
        <taxon>Pseudomonadati</taxon>
        <taxon>Bacteroidota</taxon>
        <taxon>Bacteroidia</taxon>
        <taxon>Marinilabiliales</taxon>
        <taxon>Marinilabiliaceae</taxon>
        <taxon>Xiashengella</taxon>
    </lineage>
</organism>
<dbReference type="Pfam" id="PF08889">
    <property type="entry name" value="WbqC"/>
    <property type="match status" value="1"/>
</dbReference>
<dbReference type="RefSeq" id="WP_250725301.1">
    <property type="nucleotide sequence ID" value="NZ_CP098400.1"/>
</dbReference>
<reference evidence="1" key="1">
    <citation type="submission" date="2022-05" db="EMBL/GenBank/DDBJ databases">
        <authorList>
            <person name="Sun X."/>
        </authorList>
    </citation>
    <scope>NUCLEOTIDE SEQUENCE</scope>
    <source>
        <strain evidence="1">Ai-910</strain>
    </source>
</reference>
<dbReference type="Proteomes" id="UP001056426">
    <property type="component" value="Chromosome"/>
</dbReference>
<evidence type="ECO:0000313" key="2">
    <source>
        <dbReference type="Proteomes" id="UP001056426"/>
    </source>
</evidence>
<evidence type="ECO:0000313" key="1">
    <source>
        <dbReference type="EMBL" id="URW80841.1"/>
    </source>
</evidence>
<sequence>MKVILGCALFAPVQYFVHLTRANDALIEVCDSYQRRSYRNRYVIYAANGPMALSVPVANESGKKPMTRDVRVAYHLPWPDNHIRSIESAYNSSPYYLYYRDEIDAILQKKWTFLKDLNEAALAFALDCADIDPSVVSYTEDFFGTYDDRRDFRELIHPRMDIARDEEFKPQPYRQVLGLGKEFAPNLSILDLIFNKGPETPLVLRDSYRNTQL</sequence>
<dbReference type="AlphaFoldDB" id="A0A9J6ZTC0"/>
<dbReference type="KEGG" id="alkq:M9189_05690"/>